<dbReference type="InterPro" id="IPR042509">
    <property type="entry name" value="ZCCHC3"/>
</dbReference>
<dbReference type="PROSITE" id="PS50158">
    <property type="entry name" value="ZF_CCHC"/>
    <property type="match status" value="1"/>
</dbReference>
<feature type="compositionally biased region" description="Basic and acidic residues" evidence="2">
    <location>
        <begin position="99"/>
        <end position="109"/>
    </location>
</feature>
<gene>
    <name evidence="4" type="ORF">HPB48_018886</name>
</gene>
<feature type="compositionally biased region" description="Polar residues" evidence="2">
    <location>
        <begin position="158"/>
        <end position="168"/>
    </location>
</feature>
<dbReference type="GO" id="GO:0002218">
    <property type="term" value="P:activation of innate immune response"/>
    <property type="evidence" value="ECO:0007669"/>
    <property type="project" value="InterPro"/>
</dbReference>
<keyword evidence="1" id="KW-0862">Zinc</keyword>
<reference evidence="4 5" key="1">
    <citation type="journal article" date="2020" name="Cell">
        <title>Large-Scale Comparative Analyses of Tick Genomes Elucidate Their Genetic Diversity and Vector Capacities.</title>
        <authorList>
            <consortium name="Tick Genome and Microbiome Consortium (TIGMIC)"/>
            <person name="Jia N."/>
            <person name="Wang J."/>
            <person name="Shi W."/>
            <person name="Du L."/>
            <person name="Sun Y."/>
            <person name="Zhan W."/>
            <person name="Jiang J.F."/>
            <person name="Wang Q."/>
            <person name="Zhang B."/>
            <person name="Ji P."/>
            <person name="Bell-Sakyi L."/>
            <person name="Cui X.M."/>
            <person name="Yuan T.T."/>
            <person name="Jiang B.G."/>
            <person name="Yang W.F."/>
            <person name="Lam T.T."/>
            <person name="Chang Q.C."/>
            <person name="Ding S.J."/>
            <person name="Wang X.J."/>
            <person name="Zhu J.G."/>
            <person name="Ruan X.D."/>
            <person name="Zhao L."/>
            <person name="Wei J.T."/>
            <person name="Ye R.Z."/>
            <person name="Que T.C."/>
            <person name="Du C.H."/>
            <person name="Zhou Y.H."/>
            <person name="Cheng J.X."/>
            <person name="Dai P.F."/>
            <person name="Guo W.B."/>
            <person name="Han X.H."/>
            <person name="Huang E.J."/>
            <person name="Li L.F."/>
            <person name="Wei W."/>
            <person name="Gao Y.C."/>
            <person name="Liu J.Z."/>
            <person name="Shao H.Z."/>
            <person name="Wang X."/>
            <person name="Wang C.C."/>
            <person name="Yang T.C."/>
            <person name="Huo Q.B."/>
            <person name="Li W."/>
            <person name="Chen H.Y."/>
            <person name="Chen S.E."/>
            <person name="Zhou L.G."/>
            <person name="Ni X.B."/>
            <person name="Tian J.H."/>
            <person name="Sheng Y."/>
            <person name="Liu T."/>
            <person name="Pan Y.S."/>
            <person name="Xia L.Y."/>
            <person name="Li J."/>
            <person name="Zhao F."/>
            <person name="Cao W.C."/>
        </authorList>
    </citation>
    <scope>NUCLEOTIDE SEQUENCE [LARGE SCALE GENOMIC DNA]</scope>
    <source>
        <strain evidence="4">HaeL-2018</strain>
    </source>
</reference>
<dbReference type="GO" id="GO:0008270">
    <property type="term" value="F:zinc ion binding"/>
    <property type="evidence" value="ECO:0007669"/>
    <property type="project" value="UniProtKB-KW"/>
</dbReference>
<dbReference type="AlphaFoldDB" id="A0A9J6G2Z5"/>
<comment type="caution">
    <text evidence="4">The sequence shown here is derived from an EMBL/GenBank/DDBJ whole genome shotgun (WGS) entry which is preliminary data.</text>
</comment>
<feature type="compositionally biased region" description="Polar residues" evidence="2">
    <location>
        <begin position="134"/>
        <end position="143"/>
    </location>
</feature>
<evidence type="ECO:0000313" key="5">
    <source>
        <dbReference type="Proteomes" id="UP000821853"/>
    </source>
</evidence>
<evidence type="ECO:0000256" key="2">
    <source>
        <dbReference type="SAM" id="MobiDB-lite"/>
    </source>
</evidence>
<dbReference type="GO" id="GO:0003690">
    <property type="term" value="F:double-stranded DNA binding"/>
    <property type="evidence" value="ECO:0007669"/>
    <property type="project" value="InterPro"/>
</dbReference>
<dbReference type="PANTHER" id="PTHR22639:SF3">
    <property type="entry name" value="ZINC FINGER CCHC DOMAIN-CONTAINING PROTEIN 3"/>
    <property type="match status" value="1"/>
</dbReference>
<keyword evidence="1" id="KW-0479">Metal-binding</keyword>
<dbReference type="VEuPathDB" id="VectorBase:HLOH_045384"/>
<name>A0A9J6G2Z5_HAELO</name>
<evidence type="ECO:0000256" key="1">
    <source>
        <dbReference type="PROSITE-ProRule" id="PRU00047"/>
    </source>
</evidence>
<dbReference type="SMART" id="SM00343">
    <property type="entry name" value="ZnF_C2HC"/>
    <property type="match status" value="1"/>
</dbReference>
<dbReference type="Proteomes" id="UP000821853">
    <property type="component" value="Chromosome 2"/>
</dbReference>
<accession>A0A9J6G2Z5</accession>
<evidence type="ECO:0000259" key="3">
    <source>
        <dbReference type="PROSITE" id="PS50158"/>
    </source>
</evidence>
<feature type="domain" description="CCHC-type" evidence="3">
    <location>
        <begin position="41"/>
        <end position="56"/>
    </location>
</feature>
<evidence type="ECO:0000313" key="4">
    <source>
        <dbReference type="EMBL" id="KAH9369137.1"/>
    </source>
</evidence>
<proteinExistence type="predicted"/>
<keyword evidence="1" id="KW-0863">Zinc-finger</keyword>
<feature type="region of interest" description="Disordered" evidence="2">
    <location>
        <begin position="99"/>
        <end position="168"/>
    </location>
</feature>
<keyword evidence="5" id="KW-1185">Reference proteome</keyword>
<dbReference type="PANTHER" id="PTHR22639">
    <property type="entry name" value="GAG-RELATED PROTEIN"/>
    <property type="match status" value="1"/>
</dbReference>
<dbReference type="SUPFAM" id="SSF57756">
    <property type="entry name" value="Retrovirus zinc finger-like domains"/>
    <property type="match status" value="1"/>
</dbReference>
<sequence length="168" mass="18488">MVRNGHRVVQIEMKSEKSVPNFIRVLEQRVICDYPGVLLVCSRCKKAGHYRKDCTEDFCGWCSMYGHTTGSCTARCRRCRGDHTTADCVKPRGFAKVLVGRERPERSVTMEEDGEKDGNTPLSSAASAGEPVAPSQNEANQDEPQSKKSRPPHVTATDALQATTTGTE</sequence>
<organism evidence="4 5">
    <name type="scientific">Haemaphysalis longicornis</name>
    <name type="common">Bush tick</name>
    <dbReference type="NCBI Taxonomy" id="44386"/>
    <lineage>
        <taxon>Eukaryota</taxon>
        <taxon>Metazoa</taxon>
        <taxon>Ecdysozoa</taxon>
        <taxon>Arthropoda</taxon>
        <taxon>Chelicerata</taxon>
        <taxon>Arachnida</taxon>
        <taxon>Acari</taxon>
        <taxon>Parasitiformes</taxon>
        <taxon>Ixodida</taxon>
        <taxon>Ixodoidea</taxon>
        <taxon>Ixodidae</taxon>
        <taxon>Haemaphysalinae</taxon>
        <taxon>Haemaphysalis</taxon>
    </lineage>
</organism>
<dbReference type="InterPro" id="IPR036875">
    <property type="entry name" value="Znf_CCHC_sf"/>
</dbReference>
<dbReference type="GO" id="GO:0003723">
    <property type="term" value="F:RNA binding"/>
    <property type="evidence" value="ECO:0007669"/>
    <property type="project" value="InterPro"/>
</dbReference>
<dbReference type="InterPro" id="IPR001878">
    <property type="entry name" value="Znf_CCHC"/>
</dbReference>
<dbReference type="EMBL" id="JABSTR010000004">
    <property type="protein sequence ID" value="KAH9369137.1"/>
    <property type="molecule type" value="Genomic_DNA"/>
</dbReference>
<dbReference type="OrthoDB" id="8123886at2759"/>
<protein>
    <recommendedName>
        <fullName evidence="3">CCHC-type domain-containing protein</fullName>
    </recommendedName>
</protein>